<dbReference type="EMBL" id="JAFKCW010000002">
    <property type="protein sequence ID" value="MBN7801452.1"/>
    <property type="molecule type" value="Genomic_DNA"/>
</dbReference>
<evidence type="ECO:0008006" key="5">
    <source>
        <dbReference type="Google" id="ProtNLM"/>
    </source>
</evidence>
<feature type="transmembrane region" description="Helical" evidence="2">
    <location>
        <begin position="46"/>
        <end position="68"/>
    </location>
</feature>
<feature type="compositionally biased region" description="Polar residues" evidence="1">
    <location>
        <begin position="84"/>
        <end position="97"/>
    </location>
</feature>
<feature type="compositionally biased region" description="Polar residues" evidence="1">
    <location>
        <begin position="128"/>
        <end position="142"/>
    </location>
</feature>
<organism evidence="3 4">
    <name type="scientific">Algoriphagus aestuariicola</name>
    <dbReference type="NCBI Taxonomy" id="1852016"/>
    <lineage>
        <taxon>Bacteria</taxon>
        <taxon>Pseudomonadati</taxon>
        <taxon>Bacteroidota</taxon>
        <taxon>Cytophagia</taxon>
        <taxon>Cytophagales</taxon>
        <taxon>Cyclobacteriaceae</taxon>
        <taxon>Algoriphagus</taxon>
    </lineage>
</organism>
<evidence type="ECO:0000256" key="2">
    <source>
        <dbReference type="SAM" id="Phobius"/>
    </source>
</evidence>
<dbReference type="Proteomes" id="UP000664698">
    <property type="component" value="Unassembled WGS sequence"/>
</dbReference>
<sequence>MQEDKISKWLAAELRKQQEENPLPYELGAWESFTAKRDAIARKKRTYWMSGIAAAVTVLLVAGGLWLAQETNDSGLPQLSDQITLQDSHSESISSDAEPSKQEPETAVASESPASAPVQEIAPDRESNLTPQSNRQSISNRRAQADARVDEQPVVEPGIALAEPKRTEALATVENSKIGEELIQSSGLEMMIATDEKAEGNTITPAEKNGETQALATLPKDPELSEEEIKEILERKSFAKVAMGLSPGFGASQGSDQATVGTSLGLGVMVDMEVTSKLVMGSGLAVNYLNQSSESQSYNSQAGAFNAASAVTETNEITQVQVDIPLYVKYPITRNRAISLQAGFSNLITFNQAAVQESSYTRQVAVLDVNSANSFTLRSEAVSQSQDLSVPNQKFYPLATANLGVNIRLFESKKTSYEVMPFYNYPLQEFSGYGEKLGMFGASFKVNFGVIQKK</sequence>
<keyword evidence="2" id="KW-0472">Membrane</keyword>
<keyword evidence="4" id="KW-1185">Reference proteome</keyword>
<accession>A0ABS3BQ82</accession>
<name>A0ABS3BQ82_9BACT</name>
<evidence type="ECO:0000256" key="1">
    <source>
        <dbReference type="SAM" id="MobiDB-lite"/>
    </source>
</evidence>
<keyword evidence="2" id="KW-0812">Transmembrane</keyword>
<evidence type="ECO:0000313" key="3">
    <source>
        <dbReference type="EMBL" id="MBN7801452.1"/>
    </source>
</evidence>
<feature type="compositionally biased region" description="Low complexity" evidence="1">
    <location>
        <begin position="105"/>
        <end position="118"/>
    </location>
</feature>
<proteinExistence type="predicted"/>
<comment type="caution">
    <text evidence="3">The sequence shown here is derived from an EMBL/GenBank/DDBJ whole genome shotgun (WGS) entry which is preliminary data.</text>
</comment>
<protein>
    <recommendedName>
        <fullName evidence="5">Outer membrane protein beta-barrel domain-containing protein</fullName>
    </recommendedName>
</protein>
<feature type="region of interest" description="Disordered" evidence="1">
    <location>
        <begin position="84"/>
        <end position="157"/>
    </location>
</feature>
<dbReference type="RefSeq" id="WP_206569440.1">
    <property type="nucleotide sequence ID" value="NZ_JAFKCW010000002.1"/>
</dbReference>
<evidence type="ECO:0000313" key="4">
    <source>
        <dbReference type="Proteomes" id="UP000664698"/>
    </source>
</evidence>
<gene>
    <name evidence="3" type="ORF">J0A67_11310</name>
</gene>
<reference evidence="3 4" key="1">
    <citation type="submission" date="2021-03" db="EMBL/GenBank/DDBJ databases">
        <title>novel species isolated from a fishpond in China.</title>
        <authorList>
            <person name="Lu H."/>
            <person name="Cai Z."/>
        </authorList>
    </citation>
    <scope>NUCLEOTIDE SEQUENCE [LARGE SCALE GENOMIC DNA]</scope>
    <source>
        <strain evidence="3 4">JCM 31546</strain>
    </source>
</reference>
<keyword evidence="2" id="KW-1133">Transmembrane helix</keyword>